<evidence type="ECO:0000256" key="4">
    <source>
        <dbReference type="ARBA" id="ARBA00022801"/>
    </source>
</evidence>
<dbReference type="GO" id="GO:0005737">
    <property type="term" value="C:cytoplasm"/>
    <property type="evidence" value="ECO:0007669"/>
    <property type="project" value="UniProtKB-ARBA"/>
</dbReference>
<sequence length="274" mass="30460">MIAASLRSLVMAASSNSISYNPIGPTRNLKNLIQQLRLYKAPRLGGGVSDEDDEVDERGKVFSQIGLAESAMRPMPPAVMAQDKRAAVLVCLFEGDLGDLRVFLTKRSSNLSSHSGEVALPGGKADEGDADDVATALREAKEEIGLNPSLVNVVTVLEPFLSKKLLRVVPVIGILSDRQSFKPVANVSEVEEIFDAPLEMFLKDENRRAEEREWMGANYLIHFFEYKTDDRKYLIWGMTASILINTASVVYQQPPSFAEQYRKFHHCLNKDISK</sequence>
<comment type="caution">
    <text evidence="8">The sequence shown here is derived from an EMBL/GenBank/DDBJ whole genome shotgun (WGS) entry which is preliminary data.</text>
</comment>
<dbReference type="GO" id="GO:0015937">
    <property type="term" value="P:coenzyme A biosynthetic process"/>
    <property type="evidence" value="ECO:0007669"/>
    <property type="project" value="UniProtKB-ARBA"/>
</dbReference>
<feature type="domain" description="Nudix hydrolase" evidence="7">
    <location>
        <begin position="83"/>
        <end position="239"/>
    </location>
</feature>
<dbReference type="InterPro" id="IPR045121">
    <property type="entry name" value="CoAse"/>
</dbReference>
<dbReference type="GO" id="GO:0008893">
    <property type="term" value="F:guanosine-3',5'-bis(diphosphate) 3'-diphosphatase activity"/>
    <property type="evidence" value="ECO:0007669"/>
    <property type="project" value="UniProtKB-ARBA"/>
</dbReference>
<dbReference type="PANTHER" id="PTHR12992:SF24">
    <property type="entry name" value="PEROXISOMAL COENZYME A DIPHOSPHATASE NUDT7"/>
    <property type="match status" value="1"/>
</dbReference>
<keyword evidence="6" id="KW-0464">Manganese</keyword>
<comment type="cofactor">
    <cofactor evidence="2">
        <name>Mg(2+)</name>
        <dbReference type="ChEBI" id="CHEBI:18420"/>
    </cofactor>
</comment>
<proteinExistence type="predicted"/>
<gene>
    <name evidence="8" type="ORF">M5K25_004792</name>
</gene>
<evidence type="ECO:0000256" key="3">
    <source>
        <dbReference type="ARBA" id="ARBA00022723"/>
    </source>
</evidence>
<dbReference type="EMBL" id="JANQDX010000005">
    <property type="protein sequence ID" value="KAL0923996.1"/>
    <property type="molecule type" value="Genomic_DNA"/>
</dbReference>
<organism evidence="8 9">
    <name type="scientific">Dendrobium thyrsiflorum</name>
    <name type="common">Pinecone-like raceme dendrobium</name>
    <name type="synonym">Orchid</name>
    <dbReference type="NCBI Taxonomy" id="117978"/>
    <lineage>
        <taxon>Eukaryota</taxon>
        <taxon>Viridiplantae</taxon>
        <taxon>Streptophyta</taxon>
        <taxon>Embryophyta</taxon>
        <taxon>Tracheophyta</taxon>
        <taxon>Spermatophyta</taxon>
        <taxon>Magnoliopsida</taxon>
        <taxon>Liliopsida</taxon>
        <taxon>Asparagales</taxon>
        <taxon>Orchidaceae</taxon>
        <taxon>Epidendroideae</taxon>
        <taxon>Malaxideae</taxon>
        <taxon>Dendrobiinae</taxon>
        <taxon>Dendrobium</taxon>
    </lineage>
</organism>
<dbReference type="FunFam" id="3.90.79.10:FF:000036">
    <property type="entry name" value="Nudix hydrolase 11"/>
    <property type="match status" value="1"/>
</dbReference>
<dbReference type="GO" id="GO:0006637">
    <property type="term" value="P:acyl-CoA metabolic process"/>
    <property type="evidence" value="ECO:0007669"/>
    <property type="project" value="UniProtKB-ARBA"/>
</dbReference>
<dbReference type="Proteomes" id="UP001552299">
    <property type="component" value="Unassembled WGS sequence"/>
</dbReference>
<keyword evidence="5" id="KW-0460">Magnesium</keyword>
<dbReference type="Gene3D" id="3.90.79.10">
    <property type="entry name" value="Nucleoside Triphosphate Pyrophosphohydrolase"/>
    <property type="match status" value="1"/>
</dbReference>
<reference evidence="8 9" key="1">
    <citation type="journal article" date="2024" name="Plant Biotechnol. J.">
        <title>Dendrobium thyrsiflorum genome and its molecular insights into genes involved in important horticultural traits.</title>
        <authorList>
            <person name="Chen B."/>
            <person name="Wang J.Y."/>
            <person name="Zheng P.J."/>
            <person name="Li K.L."/>
            <person name="Liang Y.M."/>
            <person name="Chen X.F."/>
            <person name="Zhang C."/>
            <person name="Zhao X."/>
            <person name="He X."/>
            <person name="Zhang G.Q."/>
            <person name="Liu Z.J."/>
            <person name="Xu Q."/>
        </authorList>
    </citation>
    <scope>NUCLEOTIDE SEQUENCE [LARGE SCALE GENOMIC DNA]</scope>
    <source>
        <strain evidence="8">GZMU011</strain>
    </source>
</reference>
<dbReference type="CDD" id="cd03426">
    <property type="entry name" value="NUDIX_CoAse_Nudt7"/>
    <property type="match status" value="1"/>
</dbReference>
<evidence type="ECO:0000313" key="9">
    <source>
        <dbReference type="Proteomes" id="UP001552299"/>
    </source>
</evidence>
<evidence type="ECO:0000259" key="7">
    <source>
        <dbReference type="PROSITE" id="PS51462"/>
    </source>
</evidence>
<dbReference type="InterPro" id="IPR015797">
    <property type="entry name" value="NUDIX_hydrolase-like_dom_sf"/>
</dbReference>
<dbReference type="PANTHER" id="PTHR12992">
    <property type="entry name" value="NUDIX HYDROLASE"/>
    <property type="match status" value="1"/>
</dbReference>
<evidence type="ECO:0000256" key="2">
    <source>
        <dbReference type="ARBA" id="ARBA00001946"/>
    </source>
</evidence>
<dbReference type="GO" id="GO:0046872">
    <property type="term" value="F:metal ion binding"/>
    <property type="evidence" value="ECO:0007669"/>
    <property type="project" value="UniProtKB-KW"/>
</dbReference>
<evidence type="ECO:0000313" key="8">
    <source>
        <dbReference type="EMBL" id="KAL0923996.1"/>
    </source>
</evidence>
<dbReference type="SUPFAM" id="SSF55811">
    <property type="entry name" value="Nudix"/>
    <property type="match status" value="1"/>
</dbReference>
<keyword evidence="9" id="KW-1185">Reference proteome</keyword>
<evidence type="ECO:0000256" key="5">
    <source>
        <dbReference type="ARBA" id="ARBA00022842"/>
    </source>
</evidence>
<keyword evidence="4" id="KW-0378">Hydrolase</keyword>
<comment type="cofactor">
    <cofactor evidence="1">
        <name>Mn(2+)</name>
        <dbReference type="ChEBI" id="CHEBI:29035"/>
    </cofactor>
</comment>
<dbReference type="Pfam" id="PF00293">
    <property type="entry name" value="NUDIX"/>
    <property type="match status" value="1"/>
</dbReference>
<protein>
    <recommendedName>
        <fullName evidence="7">Nudix hydrolase domain-containing protein</fullName>
    </recommendedName>
</protein>
<keyword evidence="3" id="KW-0479">Metal-binding</keyword>
<dbReference type="AlphaFoldDB" id="A0ABD0VMJ4"/>
<accession>A0ABD0VMJ4</accession>
<dbReference type="GO" id="GO:0010945">
    <property type="term" value="F:coenzyme A diphosphatase activity"/>
    <property type="evidence" value="ECO:0007669"/>
    <property type="project" value="UniProtKB-ARBA"/>
</dbReference>
<name>A0ABD0VMJ4_DENTH</name>
<dbReference type="InterPro" id="IPR000086">
    <property type="entry name" value="NUDIX_hydrolase_dom"/>
</dbReference>
<evidence type="ECO:0000256" key="1">
    <source>
        <dbReference type="ARBA" id="ARBA00001936"/>
    </source>
</evidence>
<dbReference type="PROSITE" id="PS51462">
    <property type="entry name" value="NUDIX"/>
    <property type="match status" value="1"/>
</dbReference>
<evidence type="ECO:0000256" key="6">
    <source>
        <dbReference type="ARBA" id="ARBA00023211"/>
    </source>
</evidence>